<keyword evidence="6" id="KW-0822">Tryptophan biosynthesis</keyword>
<dbReference type="RefSeq" id="WP_260103695.1">
    <property type="nucleotide sequence ID" value="NZ_JALXSQ010000003.1"/>
</dbReference>
<dbReference type="InterPro" id="IPR013785">
    <property type="entry name" value="Aldolase_TIM"/>
</dbReference>
<evidence type="ECO:0000256" key="6">
    <source>
        <dbReference type="ARBA" id="ARBA00022822"/>
    </source>
</evidence>
<proteinExistence type="predicted"/>
<organism evidence="10 11">
    <name type="scientific">Pseudoclavibacter albus</name>
    <dbReference type="NCBI Taxonomy" id="272241"/>
    <lineage>
        <taxon>Bacteria</taxon>
        <taxon>Bacillati</taxon>
        <taxon>Actinomycetota</taxon>
        <taxon>Actinomycetes</taxon>
        <taxon>Micrococcales</taxon>
        <taxon>Microbacteriaceae</taxon>
        <taxon>Pseudoclavibacter</taxon>
    </lineage>
</organism>
<dbReference type="InterPro" id="IPR001468">
    <property type="entry name" value="Indole-3-GlycerolPSynthase_CS"/>
</dbReference>
<dbReference type="Proteomes" id="UP001525379">
    <property type="component" value="Unassembled WGS sequence"/>
</dbReference>
<dbReference type="Pfam" id="PF00218">
    <property type="entry name" value="IGPS"/>
    <property type="match status" value="1"/>
</dbReference>
<dbReference type="PANTHER" id="PTHR22854:SF2">
    <property type="entry name" value="INDOLE-3-GLYCEROL-PHOSPHATE SYNTHASE"/>
    <property type="match status" value="1"/>
</dbReference>
<dbReference type="EMBL" id="JALXSQ010000003">
    <property type="protein sequence ID" value="MCT2041995.1"/>
    <property type="molecule type" value="Genomic_DNA"/>
</dbReference>
<dbReference type="InterPro" id="IPR045186">
    <property type="entry name" value="Indole-3-glycerol_P_synth"/>
</dbReference>
<dbReference type="NCBIfam" id="NF001369">
    <property type="entry name" value="PRK00278.1-1"/>
    <property type="match status" value="1"/>
</dbReference>
<evidence type="ECO:0000313" key="10">
    <source>
        <dbReference type="EMBL" id="MCT2041995.1"/>
    </source>
</evidence>
<keyword evidence="4" id="KW-0028">Amino-acid biosynthesis</keyword>
<dbReference type="Gene3D" id="3.20.20.70">
    <property type="entry name" value="Aldolase class I"/>
    <property type="match status" value="1"/>
</dbReference>
<protein>
    <recommendedName>
        <fullName evidence="3">indole-3-glycerol-phosphate synthase</fullName>
        <ecNumber evidence="3">4.1.1.48</ecNumber>
    </recommendedName>
</protein>
<evidence type="ECO:0000256" key="3">
    <source>
        <dbReference type="ARBA" id="ARBA00012362"/>
    </source>
</evidence>
<comment type="caution">
    <text evidence="10">The sequence shown here is derived from an EMBL/GenBank/DDBJ whole genome shotgun (WGS) entry which is preliminary data.</text>
</comment>
<dbReference type="EC" id="4.1.1.48" evidence="3"/>
<evidence type="ECO:0000256" key="8">
    <source>
        <dbReference type="ARBA" id="ARBA00023239"/>
    </source>
</evidence>
<dbReference type="SUPFAM" id="SSF51366">
    <property type="entry name" value="Ribulose-phoshate binding barrel"/>
    <property type="match status" value="1"/>
</dbReference>
<keyword evidence="7" id="KW-0057">Aromatic amino acid biosynthesis</keyword>
<evidence type="ECO:0000256" key="4">
    <source>
        <dbReference type="ARBA" id="ARBA00022605"/>
    </source>
</evidence>
<keyword evidence="8 10" id="KW-0456">Lyase</keyword>
<keyword evidence="11" id="KW-1185">Reference proteome</keyword>
<evidence type="ECO:0000256" key="5">
    <source>
        <dbReference type="ARBA" id="ARBA00022793"/>
    </source>
</evidence>
<dbReference type="InterPro" id="IPR011060">
    <property type="entry name" value="RibuloseP-bd_barrel"/>
</dbReference>
<evidence type="ECO:0000256" key="7">
    <source>
        <dbReference type="ARBA" id="ARBA00023141"/>
    </source>
</evidence>
<dbReference type="InterPro" id="IPR013798">
    <property type="entry name" value="Indole-3-glycerol_P_synth_dom"/>
</dbReference>
<keyword evidence="5" id="KW-0210">Decarboxylase</keyword>
<dbReference type="GO" id="GO:0004425">
    <property type="term" value="F:indole-3-glycerol-phosphate synthase activity"/>
    <property type="evidence" value="ECO:0007669"/>
    <property type="project" value="UniProtKB-EC"/>
</dbReference>
<evidence type="ECO:0000259" key="9">
    <source>
        <dbReference type="Pfam" id="PF00218"/>
    </source>
</evidence>
<evidence type="ECO:0000256" key="2">
    <source>
        <dbReference type="ARBA" id="ARBA00004696"/>
    </source>
</evidence>
<sequence length="257" mass="27938">MLAELLAGSLQDAHQRREVISTAAVERAALKREPTLDVAAIFAPRERVHIIAEVKRASPSRGELAAIQDPADLAAAYERGGASAVSVLTEQRRFRGSLDDLDAVRARVRVPVLRKEFIGEEYQLLEARAHGADLALLIAAALDQKTFERLAEFTRQLGMTPLLEAHSKDEVLRCLDAGEGFVGVNARDLTTFTLHPERFGELQSLIPRGTIRVAESAVATPADVRNYRDSGADAVLIGEALVTKHDPTATLESFLNA</sequence>
<comment type="pathway">
    <text evidence="2">Amino-acid biosynthesis; L-tryptophan biosynthesis; L-tryptophan from chorismate: step 4/5.</text>
</comment>
<reference evidence="10 11" key="1">
    <citation type="submission" date="2022-04" db="EMBL/GenBank/DDBJ databases">
        <title>Human microbiome associated bacterial genomes.</title>
        <authorList>
            <person name="Sandstrom S."/>
            <person name="Salamzade R."/>
            <person name="Kalan L.R."/>
        </authorList>
    </citation>
    <scope>NUCLEOTIDE SEQUENCE [LARGE SCALE GENOMIC DNA]</scope>
    <source>
        <strain evidence="11">p3-SID1799</strain>
    </source>
</reference>
<gene>
    <name evidence="10" type="primary">trpC</name>
    <name evidence="10" type="ORF">M3D15_01365</name>
</gene>
<dbReference type="CDD" id="cd00331">
    <property type="entry name" value="IGPS"/>
    <property type="match status" value="1"/>
</dbReference>
<accession>A0ABT2HUJ4</accession>
<dbReference type="PANTHER" id="PTHR22854">
    <property type="entry name" value="TRYPTOPHAN BIOSYNTHESIS PROTEIN"/>
    <property type="match status" value="1"/>
</dbReference>
<evidence type="ECO:0000256" key="1">
    <source>
        <dbReference type="ARBA" id="ARBA00001633"/>
    </source>
</evidence>
<comment type="catalytic activity">
    <reaction evidence="1">
        <text>1-(2-carboxyphenylamino)-1-deoxy-D-ribulose 5-phosphate + H(+) = (1S,2R)-1-C-(indol-3-yl)glycerol 3-phosphate + CO2 + H2O</text>
        <dbReference type="Rhea" id="RHEA:23476"/>
        <dbReference type="ChEBI" id="CHEBI:15377"/>
        <dbReference type="ChEBI" id="CHEBI:15378"/>
        <dbReference type="ChEBI" id="CHEBI:16526"/>
        <dbReference type="ChEBI" id="CHEBI:58613"/>
        <dbReference type="ChEBI" id="CHEBI:58866"/>
        <dbReference type="EC" id="4.1.1.48"/>
    </reaction>
</comment>
<name>A0ABT2HUJ4_9MICO</name>
<dbReference type="PROSITE" id="PS00614">
    <property type="entry name" value="IGPS"/>
    <property type="match status" value="1"/>
</dbReference>
<feature type="domain" description="Indole-3-glycerol phosphate synthase" evidence="9">
    <location>
        <begin position="4"/>
        <end position="252"/>
    </location>
</feature>
<evidence type="ECO:0000313" key="11">
    <source>
        <dbReference type="Proteomes" id="UP001525379"/>
    </source>
</evidence>